<evidence type="ECO:0000313" key="3">
    <source>
        <dbReference type="Proteomes" id="UP001174909"/>
    </source>
</evidence>
<evidence type="ECO:0000313" key="2">
    <source>
        <dbReference type="EMBL" id="CAI8053705.1"/>
    </source>
</evidence>
<accession>A0AA35TSM0</accession>
<feature type="region of interest" description="Disordered" evidence="1">
    <location>
        <begin position="1"/>
        <end position="22"/>
    </location>
</feature>
<dbReference type="PANTHER" id="PTHR34297:SF1">
    <property type="entry name" value="ASP23_GLS24 FAMILY ENVELOPE STRESS RESPONSE PROTEIN"/>
    <property type="match status" value="1"/>
</dbReference>
<dbReference type="Pfam" id="PF03780">
    <property type="entry name" value="Asp23"/>
    <property type="match status" value="1"/>
</dbReference>
<protein>
    <submittedName>
        <fullName evidence="2">Alkaline shock protein 23</fullName>
    </submittedName>
</protein>
<dbReference type="AlphaFoldDB" id="A0AA35TSM0"/>
<dbReference type="EMBL" id="CASHTH010004115">
    <property type="protein sequence ID" value="CAI8053705.1"/>
    <property type="molecule type" value="Genomic_DNA"/>
</dbReference>
<name>A0AA35TSM0_GEOBA</name>
<comment type="caution">
    <text evidence="2">The sequence shown here is derived from an EMBL/GenBank/DDBJ whole genome shotgun (WGS) entry which is preliminary data.</text>
</comment>
<dbReference type="Proteomes" id="UP001174909">
    <property type="component" value="Unassembled WGS sequence"/>
</dbReference>
<gene>
    <name evidence="2" type="ORF">GBAR_LOCUS29350</name>
</gene>
<keyword evidence="3" id="KW-1185">Reference proteome</keyword>
<sequence>MVSQFERPETTNAFPFETENPSGVPGITEIEGQVIAAIAGHVAERIEGVVNIGRGGLVRTVTSILSSEAATKASGIDVEAGKREAILDIDLTVMYGHSIPNIVKEVRESVAKQIFDHVGLVAKEINVVVTSIEFPDRSARARLN</sequence>
<organism evidence="2 3">
    <name type="scientific">Geodia barretti</name>
    <name type="common">Barrett's horny sponge</name>
    <dbReference type="NCBI Taxonomy" id="519541"/>
    <lineage>
        <taxon>Eukaryota</taxon>
        <taxon>Metazoa</taxon>
        <taxon>Porifera</taxon>
        <taxon>Demospongiae</taxon>
        <taxon>Heteroscleromorpha</taxon>
        <taxon>Tetractinellida</taxon>
        <taxon>Astrophorina</taxon>
        <taxon>Geodiidae</taxon>
        <taxon>Geodia</taxon>
    </lineage>
</organism>
<proteinExistence type="predicted"/>
<reference evidence="2" key="1">
    <citation type="submission" date="2023-03" db="EMBL/GenBank/DDBJ databases">
        <authorList>
            <person name="Steffen K."/>
            <person name="Cardenas P."/>
        </authorList>
    </citation>
    <scope>NUCLEOTIDE SEQUENCE</scope>
</reference>
<evidence type="ECO:0000256" key="1">
    <source>
        <dbReference type="SAM" id="MobiDB-lite"/>
    </source>
</evidence>
<dbReference type="PANTHER" id="PTHR34297">
    <property type="entry name" value="HYPOTHETICAL CYTOSOLIC PROTEIN-RELATED"/>
    <property type="match status" value="1"/>
</dbReference>
<dbReference type="InterPro" id="IPR005531">
    <property type="entry name" value="Asp23"/>
</dbReference>